<protein>
    <submittedName>
        <fullName evidence="1">Uncharacterized protein</fullName>
    </submittedName>
</protein>
<gene>
    <name evidence="1" type="ORF">CK203_071068</name>
</gene>
<dbReference type="Proteomes" id="UP000288805">
    <property type="component" value="Unassembled WGS sequence"/>
</dbReference>
<dbReference type="AlphaFoldDB" id="A0A438E965"/>
<comment type="caution">
    <text evidence="1">The sequence shown here is derived from an EMBL/GenBank/DDBJ whole genome shotgun (WGS) entry which is preliminary data.</text>
</comment>
<proteinExistence type="predicted"/>
<accession>A0A438E965</accession>
<evidence type="ECO:0000313" key="2">
    <source>
        <dbReference type="Proteomes" id="UP000288805"/>
    </source>
</evidence>
<dbReference type="EMBL" id="QGNW01001357">
    <property type="protein sequence ID" value="RVW44273.1"/>
    <property type="molecule type" value="Genomic_DNA"/>
</dbReference>
<reference evidence="1 2" key="1">
    <citation type="journal article" date="2018" name="PLoS Genet.">
        <title>Population sequencing reveals clonal diversity and ancestral inbreeding in the grapevine cultivar Chardonnay.</title>
        <authorList>
            <person name="Roach M.J."/>
            <person name="Johnson D.L."/>
            <person name="Bohlmann J."/>
            <person name="van Vuuren H.J."/>
            <person name="Jones S.J."/>
            <person name="Pretorius I.S."/>
            <person name="Schmidt S.A."/>
            <person name="Borneman A.R."/>
        </authorList>
    </citation>
    <scope>NUCLEOTIDE SEQUENCE [LARGE SCALE GENOMIC DNA]</scope>
    <source>
        <strain evidence="2">cv. Chardonnay</strain>
        <tissue evidence="1">Leaf</tissue>
    </source>
</reference>
<name>A0A438E965_VITVI</name>
<organism evidence="1 2">
    <name type="scientific">Vitis vinifera</name>
    <name type="common">Grape</name>
    <dbReference type="NCBI Taxonomy" id="29760"/>
    <lineage>
        <taxon>Eukaryota</taxon>
        <taxon>Viridiplantae</taxon>
        <taxon>Streptophyta</taxon>
        <taxon>Embryophyta</taxon>
        <taxon>Tracheophyta</taxon>
        <taxon>Spermatophyta</taxon>
        <taxon>Magnoliopsida</taxon>
        <taxon>eudicotyledons</taxon>
        <taxon>Gunneridae</taxon>
        <taxon>Pentapetalae</taxon>
        <taxon>rosids</taxon>
        <taxon>Vitales</taxon>
        <taxon>Vitaceae</taxon>
        <taxon>Viteae</taxon>
        <taxon>Vitis</taxon>
    </lineage>
</organism>
<sequence length="107" mass="12032">MGVEGLQCCEIPEGEEELSKGLGYEALFKGHNALCKETTWRAMGAMSWLGQHQKGDLDARYVAHRLVHGESWVQCHDMTSCCTKKRAWARHEAAAVTKWMQEHVAST</sequence>
<evidence type="ECO:0000313" key="1">
    <source>
        <dbReference type="EMBL" id="RVW44273.1"/>
    </source>
</evidence>